<dbReference type="Gene3D" id="3.60.21.10">
    <property type="match status" value="1"/>
</dbReference>
<dbReference type="InterPro" id="IPR004843">
    <property type="entry name" value="Calcineurin-like_PHP"/>
</dbReference>
<dbReference type="GO" id="GO:0046872">
    <property type="term" value="F:metal ion binding"/>
    <property type="evidence" value="ECO:0007669"/>
    <property type="project" value="UniProtKB-KW"/>
</dbReference>
<evidence type="ECO:0000259" key="5">
    <source>
        <dbReference type="Pfam" id="PF00149"/>
    </source>
</evidence>
<dbReference type="GO" id="GO:0016787">
    <property type="term" value="F:hydrolase activity"/>
    <property type="evidence" value="ECO:0007669"/>
    <property type="project" value="UniProtKB-KW"/>
</dbReference>
<accession>A0A521FZ34</accession>
<dbReference type="Pfam" id="PF00149">
    <property type="entry name" value="Metallophos"/>
    <property type="match status" value="1"/>
</dbReference>
<evidence type="ECO:0000256" key="2">
    <source>
        <dbReference type="ARBA" id="ARBA00022801"/>
    </source>
</evidence>
<evidence type="ECO:0000256" key="1">
    <source>
        <dbReference type="ARBA" id="ARBA00022723"/>
    </source>
</evidence>
<dbReference type="Proteomes" id="UP000316238">
    <property type="component" value="Unassembled WGS sequence"/>
</dbReference>
<evidence type="ECO:0000313" key="7">
    <source>
        <dbReference type="Proteomes" id="UP000316238"/>
    </source>
</evidence>
<comment type="similarity">
    <text evidence="4">Belongs to the cyclic nucleotide phosphodiesterase class-III family.</text>
</comment>
<keyword evidence="2" id="KW-0378">Hydrolase</keyword>
<proteinExistence type="inferred from homology"/>
<dbReference type="PANTHER" id="PTHR42988">
    <property type="entry name" value="PHOSPHOHYDROLASE"/>
    <property type="match status" value="1"/>
</dbReference>
<protein>
    <submittedName>
        <fullName evidence="6">3',5'-cyclic AMP phosphodiesterase CpdA</fullName>
    </submittedName>
</protein>
<gene>
    <name evidence="6" type="ORF">CDV28_1448</name>
</gene>
<keyword evidence="7" id="KW-1185">Reference proteome</keyword>
<comment type="caution">
    <text evidence="6">The sequence shown here is derived from an EMBL/GenBank/DDBJ whole genome shotgun (WGS) entry which is preliminary data.</text>
</comment>
<feature type="domain" description="Calcineurin-like phosphoesterase" evidence="5">
    <location>
        <begin position="1"/>
        <end position="213"/>
    </location>
</feature>
<dbReference type="AlphaFoldDB" id="A0A521FZ34"/>
<dbReference type="EMBL" id="NQJD01000044">
    <property type="protein sequence ID" value="TAA74000.1"/>
    <property type="molecule type" value="Genomic_DNA"/>
</dbReference>
<sequence length="268" mass="30484">MRIIHLSDIHVGKDATNIREQHFSSIVNWILNKKNLHQADYVIITGDIVHNGRSKEYQDAQVQINKLNAGDLKVFSVPGNHDYGFSGIVQKDKCIYRFKEYIVDNVHLTYPYCDPNTTYPIVLLDSMLSEMQNNHTWGAQGEIGAEQLKTLEDILYHLDSTGKRAIVALHHHPFFYNNFLQLRDDDAFKSIIKQKGSSGASRVKCVLFGHKHVEKRFNGDDGNREKEYGIDVIFASGSTTEPRPNYADKLVVPVIDLQHNAITNFSIS</sequence>
<evidence type="ECO:0000256" key="3">
    <source>
        <dbReference type="ARBA" id="ARBA00023004"/>
    </source>
</evidence>
<dbReference type="InterPro" id="IPR050884">
    <property type="entry name" value="CNP_phosphodiesterase-III"/>
</dbReference>
<reference evidence="6" key="1">
    <citation type="submission" date="2017-07" db="EMBL/GenBank/DDBJ databases">
        <title>The cable genome - Insights into the physiology and evolution of filamentous bacteria capable of sulfide oxidation via long distance electron transfer.</title>
        <authorList>
            <person name="Thorup C."/>
            <person name="Bjerg J.T."/>
            <person name="Schreiber L."/>
            <person name="Nielsen L.P."/>
            <person name="Kjeldsen K.U."/>
            <person name="Boesen T."/>
            <person name="Boggild A."/>
            <person name="Meysman F."/>
            <person name="Geelhoed J."/>
            <person name="Schramm A."/>
        </authorList>
    </citation>
    <scope>NUCLEOTIDE SEQUENCE [LARGE SCALE GENOMIC DNA]</scope>
    <source>
        <strain evidence="6">GS</strain>
    </source>
</reference>
<evidence type="ECO:0000256" key="4">
    <source>
        <dbReference type="ARBA" id="ARBA00025742"/>
    </source>
</evidence>
<organism evidence="6 7">
    <name type="scientific">Candidatus Electronema aureum</name>
    <dbReference type="NCBI Taxonomy" id="2005002"/>
    <lineage>
        <taxon>Bacteria</taxon>
        <taxon>Pseudomonadati</taxon>
        <taxon>Thermodesulfobacteriota</taxon>
        <taxon>Desulfobulbia</taxon>
        <taxon>Desulfobulbales</taxon>
        <taxon>Desulfobulbaceae</taxon>
        <taxon>Candidatus Electronema</taxon>
    </lineage>
</organism>
<dbReference type="InterPro" id="IPR029052">
    <property type="entry name" value="Metallo-depent_PP-like"/>
</dbReference>
<evidence type="ECO:0000313" key="6">
    <source>
        <dbReference type="EMBL" id="TAA74000.1"/>
    </source>
</evidence>
<dbReference type="PANTHER" id="PTHR42988:SF2">
    <property type="entry name" value="CYCLIC NUCLEOTIDE PHOSPHODIESTERASE CBUA0032-RELATED"/>
    <property type="match status" value="1"/>
</dbReference>
<name>A0A521FZ34_9BACT</name>
<dbReference type="SUPFAM" id="SSF56300">
    <property type="entry name" value="Metallo-dependent phosphatases"/>
    <property type="match status" value="1"/>
</dbReference>
<keyword evidence="1" id="KW-0479">Metal-binding</keyword>
<keyword evidence="3" id="KW-0408">Iron</keyword>